<feature type="compositionally biased region" description="Polar residues" evidence="1">
    <location>
        <begin position="99"/>
        <end position="108"/>
    </location>
</feature>
<reference evidence="2" key="1">
    <citation type="submission" date="2023-03" db="EMBL/GenBank/DDBJ databases">
        <title>Massive genome expansion in bonnet fungi (Mycena s.s.) driven by repeated elements and novel gene families across ecological guilds.</title>
        <authorList>
            <consortium name="Lawrence Berkeley National Laboratory"/>
            <person name="Harder C.B."/>
            <person name="Miyauchi S."/>
            <person name="Viragh M."/>
            <person name="Kuo A."/>
            <person name="Thoen E."/>
            <person name="Andreopoulos B."/>
            <person name="Lu D."/>
            <person name="Skrede I."/>
            <person name="Drula E."/>
            <person name="Henrissat B."/>
            <person name="Morin E."/>
            <person name="Kohler A."/>
            <person name="Barry K."/>
            <person name="LaButti K."/>
            <person name="Morin E."/>
            <person name="Salamov A."/>
            <person name="Lipzen A."/>
            <person name="Mereny Z."/>
            <person name="Hegedus B."/>
            <person name="Baldrian P."/>
            <person name="Stursova M."/>
            <person name="Weitz H."/>
            <person name="Taylor A."/>
            <person name="Grigoriev I.V."/>
            <person name="Nagy L.G."/>
            <person name="Martin F."/>
            <person name="Kauserud H."/>
        </authorList>
    </citation>
    <scope>NUCLEOTIDE SEQUENCE</scope>
    <source>
        <strain evidence="2">9144</strain>
    </source>
</reference>
<keyword evidence="3" id="KW-1185">Reference proteome</keyword>
<proteinExistence type="predicted"/>
<evidence type="ECO:0000256" key="1">
    <source>
        <dbReference type="SAM" id="MobiDB-lite"/>
    </source>
</evidence>
<dbReference type="EMBL" id="JARJCW010000084">
    <property type="protein sequence ID" value="KAJ7196399.1"/>
    <property type="molecule type" value="Genomic_DNA"/>
</dbReference>
<feature type="region of interest" description="Disordered" evidence="1">
    <location>
        <begin position="61"/>
        <end position="81"/>
    </location>
</feature>
<evidence type="ECO:0000313" key="3">
    <source>
        <dbReference type="Proteomes" id="UP001219525"/>
    </source>
</evidence>
<dbReference type="AlphaFoldDB" id="A0AAD6Y2S0"/>
<organism evidence="2 3">
    <name type="scientific">Mycena pura</name>
    <dbReference type="NCBI Taxonomy" id="153505"/>
    <lineage>
        <taxon>Eukaryota</taxon>
        <taxon>Fungi</taxon>
        <taxon>Dikarya</taxon>
        <taxon>Basidiomycota</taxon>
        <taxon>Agaricomycotina</taxon>
        <taxon>Agaricomycetes</taxon>
        <taxon>Agaricomycetidae</taxon>
        <taxon>Agaricales</taxon>
        <taxon>Marasmiineae</taxon>
        <taxon>Mycenaceae</taxon>
        <taxon>Mycena</taxon>
    </lineage>
</organism>
<sequence>MEMERAIEMVRTRWRGCRKEMYEDGGSGLWRWSADRPSVLNPVTDGNFPRSVDCLGQWQGKGGTGYAEGQTSGHGVRAPSGTLKDGQLLVWRVEHGTQSGTHYDSSIKYNEPKRGPRLAKFSDSDGWS</sequence>
<dbReference type="Proteomes" id="UP001219525">
    <property type="component" value="Unassembled WGS sequence"/>
</dbReference>
<accession>A0AAD6Y2S0</accession>
<comment type="caution">
    <text evidence="2">The sequence shown here is derived from an EMBL/GenBank/DDBJ whole genome shotgun (WGS) entry which is preliminary data.</text>
</comment>
<gene>
    <name evidence="2" type="ORF">GGX14DRAFT_403347</name>
</gene>
<evidence type="ECO:0000313" key="2">
    <source>
        <dbReference type="EMBL" id="KAJ7196399.1"/>
    </source>
</evidence>
<name>A0AAD6Y2S0_9AGAR</name>
<protein>
    <submittedName>
        <fullName evidence="2">Uncharacterized protein</fullName>
    </submittedName>
</protein>
<feature type="region of interest" description="Disordered" evidence="1">
    <location>
        <begin position="99"/>
        <end position="128"/>
    </location>
</feature>